<reference evidence="4 5" key="1">
    <citation type="journal article" date="2024" name="Nat. Commun.">
        <title>Phylogenomics reveals the evolutionary origins of lichenization in chlorophyte algae.</title>
        <authorList>
            <person name="Puginier C."/>
            <person name="Libourel C."/>
            <person name="Otte J."/>
            <person name="Skaloud P."/>
            <person name="Haon M."/>
            <person name="Grisel S."/>
            <person name="Petersen M."/>
            <person name="Berrin J.G."/>
            <person name="Delaux P.M."/>
            <person name="Dal Grande F."/>
            <person name="Keller J."/>
        </authorList>
    </citation>
    <scope>NUCLEOTIDE SEQUENCE [LARGE SCALE GENOMIC DNA]</scope>
    <source>
        <strain evidence="4 5">SAG 245.80</strain>
    </source>
</reference>
<dbReference type="InterPro" id="IPR020557">
    <property type="entry name" value="Fumarate_lyase_CS"/>
</dbReference>
<proteinExistence type="inferred from homology"/>
<dbReference type="SUPFAM" id="SSF48557">
    <property type="entry name" value="L-aspartase-like"/>
    <property type="match status" value="1"/>
</dbReference>
<dbReference type="InterPro" id="IPR029419">
    <property type="entry name" value="Arg_succ_lyase_C"/>
</dbReference>
<name>A0AAW1RUD4_9CHLO</name>
<gene>
    <name evidence="4" type="ORF">WJX81_002438</name>
</gene>
<accession>A0AAW1RUD4</accession>
<feature type="domain" description="Argininosuccinate lyase C-terminal" evidence="3">
    <location>
        <begin position="426"/>
        <end position="491"/>
    </location>
</feature>
<evidence type="ECO:0008006" key="6">
    <source>
        <dbReference type="Google" id="ProtNLM"/>
    </source>
</evidence>
<dbReference type="CDD" id="cd01359">
    <property type="entry name" value="Argininosuccinate_lyase"/>
    <property type="match status" value="1"/>
</dbReference>
<dbReference type="GO" id="GO:0042450">
    <property type="term" value="P:L-arginine biosynthetic process via ornithine"/>
    <property type="evidence" value="ECO:0007669"/>
    <property type="project" value="InterPro"/>
</dbReference>
<protein>
    <recommendedName>
        <fullName evidence="6">Argininosuccinate lyase</fullName>
    </recommendedName>
</protein>
<comment type="caution">
    <text evidence="4">The sequence shown here is derived from an EMBL/GenBank/DDBJ whole genome shotgun (WGS) entry which is preliminary data.</text>
</comment>
<dbReference type="FunFam" id="1.10.40.30:FF:000001">
    <property type="entry name" value="Argininosuccinate lyase"/>
    <property type="match status" value="1"/>
</dbReference>
<dbReference type="FunFam" id="1.10.275.10:FF:000002">
    <property type="entry name" value="Argininosuccinate lyase"/>
    <property type="match status" value="1"/>
</dbReference>
<evidence type="ECO:0000259" key="3">
    <source>
        <dbReference type="Pfam" id="PF14698"/>
    </source>
</evidence>
<dbReference type="PROSITE" id="PS00163">
    <property type="entry name" value="FUMARATE_LYASES"/>
    <property type="match status" value="1"/>
</dbReference>
<dbReference type="GO" id="GO:0004056">
    <property type="term" value="F:argininosuccinate lyase activity"/>
    <property type="evidence" value="ECO:0007669"/>
    <property type="project" value="InterPro"/>
</dbReference>
<dbReference type="GO" id="GO:0005829">
    <property type="term" value="C:cytosol"/>
    <property type="evidence" value="ECO:0007669"/>
    <property type="project" value="TreeGrafter"/>
</dbReference>
<dbReference type="InterPro" id="IPR000362">
    <property type="entry name" value="Fumarate_lyase_fam"/>
</dbReference>
<dbReference type="EMBL" id="JALJOU010000022">
    <property type="protein sequence ID" value="KAK9837260.1"/>
    <property type="molecule type" value="Genomic_DNA"/>
</dbReference>
<dbReference type="Pfam" id="PF00206">
    <property type="entry name" value="Lyase_1"/>
    <property type="match status" value="1"/>
</dbReference>
<dbReference type="PRINTS" id="PR00149">
    <property type="entry name" value="FUMRATELYASE"/>
</dbReference>
<dbReference type="InterPro" id="IPR022761">
    <property type="entry name" value="Fumarate_lyase_N"/>
</dbReference>
<dbReference type="NCBIfam" id="TIGR00838">
    <property type="entry name" value="argH"/>
    <property type="match status" value="1"/>
</dbReference>
<dbReference type="PRINTS" id="PR00145">
    <property type="entry name" value="ARGSUCLYASE"/>
</dbReference>
<comment type="similarity">
    <text evidence="1">Belongs to the lyase 1 family. Argininosuccinate lyase subfamily.</text>
</comment>
<dbReference type="PANTHER" id="PTHR43814">
    <property type="entry name" value="ARGININOSUCCINATE LYASE"/>
    <property type="match status" value="1"/>
</dbReference>
<evidence type="ECO:0000313" key="5">
    <source>
        <dbReference type="Proteomes" id="UP001445335"/>
    </source>
</evidence>
<dbReference type="InterPro" id="IPR008948">
    <property type="entry name" value="L-Aspartase-like"/>
</dbReference>
<evidence type="ECO:0000259" key="2">
    <source>
        <dbReference type="Pfam" id="PF00206"/>
    </source>
</evidence>
<dbReference type="HAMAP" id="MF_00006">
    <property type="entry name" value="Arg_succ_lyase"/>
    <property type="match status" value="1"/>
</dbReference>
<dbReference type="Gene3D" id="1.10.40.30">
    <property type="entry name" value="Fumarase/aspartase (C-terminal domain)"/>
    <property type="match status" value="1"/>
</dbReference>
<dbReference type="Proteomes" id="UP001445335">
    <property type="component" value="Unassembled WGS sequence"/>
</dbReference>
<dbReference type="AlphaFoldDB" id="A0AAW1RUD4"/>
<dbReference type="Pfam" id="PF14698">
    <property type="entry name" value="ASL_C2"/>
    <property type="match status" value="1"/>
</dbReference>
<dbReference type="PANTHER" id="PTHR43814:SF1">
    <property type="entry name" value="ARGININOSUCCINATE LYASE"/>
    <property type="match status" value="1"/>
</dbReference>
<dbReference type="InterPro" id="IPR024083">
    <property type="entry name" value="Fumarase/histidase_N"/>
</dbReference>
<dbReference type="Gene3D" id="1.20.200.10">
    <property type="entry name" value="Fumarase/aspartase (Central domain)"/>
    <property type="match status" value="1"/>
</dbReference>
<dbReference type="InterPro" id="IPR009049">
    <property type="entry name" value="Argininosuccinate_lyase"/>
</dbReference>
<dbReference type="Gene3D" id="1.10.275.10">
    <property type="entry name" value="Fumarase/aspartase (N-terminal domain)"/>
    <property type="match status" value="1"/>
</dbReference>
<organism evidence="4 5">
    <name type="scientific">Elliptochloris bilobata</name>
    <dbReference type="NCBI Taxonomy" id="381761"/>
    <lineage>
        <taxon>Eukaryota</taxon>
        <taxon>Viridiplantae</taxon>
        <taxon>Chlorophyta</taxon>
        <taxon>core chlorophytes</taxon>
        <taxon>Trebouxiophyceae</taxon>
        <taxon>Trebouxiophyceae incertae sedis</taxon>
        <taxon>Elliptochloris clade</taxon>
        <taxon>Elliptochloris</taxon>
    </lineage>
</organism>
<evidence type="ECO:0000256" key="1">
    <source>
        <dbReference type="ARBA" id="ARBA00010755"/>
    </source>
</evidence>
<sequence length="523" mass="56503">MAPLVLSATGDGLPVCSWSAGYKQRLLASPPGWQPGGIVQAPKRQMHTVRATAEAAVSAAEPKKLWGGRFTGATDPLMEKFNESLPCDRRMWAEDIRGSQAYARALAKAGVLTEDEAATIVSGLDTVAAEWETGVFKVVAGDEDIHTANERRLTELVGPVGGKLHTGRSRNDQVATDTRLWLYGALGQTRGYLADLIKAAVSRAEADADVLMPGFTHLQPAQVVRWSHWLLGHAAAWQRDDMRLRDLLPRVATLPLGSGALAGNPFGVDRRAIAADLGMVGGVCPNSMDAVSDRDYVCEALFFAALHLVHLSRWAEDLIIYSSGLFKFVQCSDAYATGSSLMPQKKNPDALELIRGKAGRLQGNLAGLLATMKGAPTTYNKDFQEAWLLMFDSVDTVNDCIRIAAGVLSTIAINPERMLAGLSADMLATDLAEYLVRKGVPFRDTHHLSGAAVKMAEERGCSLFDLTPADLRGIHPLFADDVAEVWDYSRSAEMRDTEGGASKRSVLQQAEKLKSYLAQEGLA</sequence>
<dbReference type="FunFam" id="1.20.200.10:FF:000015">
    <property type="entry name" value="argininosuccinate lyase isoform X2"/>
    <property type="match status" value="1"/>
</dbReference>
<evidence type="ECO:0000313" key="4">
    <source>
        <dbReference type="EMBL" id="KAK9837260.1"/>
    </source>
</evidence>
<feature type="domain" description="Fumarate lyase N-terminal" evidence="2">
    <location>
        <begin position="68"/>
        <end position="363"/>
    </location>
</feature>
<keyword evidence="5" id="KW-1185">Reference proteome</keyword>